<gene>
    <name evidence="6" type="ORF">K469DRAFT_772288</name>
</gene>
<evidence type="ECO:0000256" key="3">
    <source>
        <dbReference type="ARBA" id="ARBA00022840"/>
    </source>
</evidence>
<dbReference type="Pfam" id="PF00271">
    <property type="entry name" value="Helicase_C"/>
    <property type="match status" value="1"/>
</dbReference>
<dbReference type="InterPro" id="IPR014001">
    <property type="entry name" value="Helicase_ATP-bd"/>
</dbReference>
<evidence type="ECO:0000256" key="1">
    <source>
        <dbReference type="ARBA" id="ARBA00022741"/>
    </source>
</evidence>
<dbReference type="AlphaFoldDB" id="A0A6A6D8Z5"/>
<dbReference type="CDD" id="cd18793">
    <property type="entry name" value="SF2_C_SNF"/>
    <property type="match status" value="1"/>
</dbReference>
<dbReference type="Proteomes" id="UP000800200">
    <property type="component" value="Unassembled WGS sequence"/>
</dbReference>
<reference evidence="6" key="1">
    <citation type="journal article" date="2020" name="Stud. Mycol.">
        <title>101 Dothideomycetes genomes: a test case for predicting lifestyles and emergence of pathogens.</title>
        <authorList>
            <person name="Haridas S."/>
            <person name="Albert R."/>
            <person name="Binder M."/>
            <person name="Bloem J."/>
            <person name="Labutti K."/>
            <person name="Salamov A."/>
            <person name="Andreopoulos B."/>
            <person name="Baker S."/>
            <person name="Barry K."/>
            <person name="Bills G."/>
            <person name="Bluhm B."/>
            <person name="Cannon C."/>
            <person name="Castanera R."/>
            <person name="Culley D."/>
            <person name="Daum C."/>
            <person name="Ezra D."/>
            <person name="Gonzalez J."/>
            <person name="Henrissat B."/>
            <person name="Kuo A."/>
            <person name="Liang C."/>
            <person name="Lipzen A."/>
            <person name="Lutzoni F."/>
            <person name="Magnuson J."/>
            <person name="Mondo S."/>
            <person name="Nolan M."/>
            <person name="Ohm R."/>
            <person name="Pangilinan J."/>
            <person name="Park H.-J."/>
            <person name="Ramirez L."/>
            <person name="Alfaro M."/>
            <person name="Sun H."/>
            <person name="Tritt A."/>
            <person name="Yoshinaga Y."/>
            <person name="Zwiers L.-H."/>
            <person name="Turgeon B."/>
            <person name="Goodwin S."/>
            <person name="Spatafora J."/>
            <person name="Crous P."/>
            <person name="Grigoriev I."/>
        </authorList>
    </citation>
    <scope>NUCLEOTIDE SEQUENCE</scope>
    <source>
        <strain evidence="6">CBS 207.26</strain>
    </source>
</reference>
<dbReference type="GO" id="GO:0005524">
    <property type="term" value="F:ATP binding"/>
    <property type="evidence" value="ECO:0007669"/>
    <property type="project" value="UniProtKB-KW"/>
</dbReference>
<dbReference type="SUPFAM" id="SSF52540">
    <property type="entry name" value="P-loop containing nucleoside triphosphate hydrolases"/>
    <property type="match status" value="2"/>
</dbReference>
<dbReference type="GO" id="GO:0006281">
    <property type="term" value="P:DNA repair"/>
    <property type="evidence" value="ECO:0007669"/>
    <property type="project" value="TreeGrafter"/>
</dbReference>
<dbReference type="SMART" id="SM00487">
    <property type="entry name" value="DEXDc"/>
    <property type="match status" value="1"/>
</dbReference>
<dbReference type="GO" id="GO:0008094">
    <property type="term" value="F:ATP-dependent activity, acting on DNA"/>
    <property type="evidence" value="ECO:0007669"/>
    <property type="project" value="TreeGrafter"/>
</dbReference>
<keyword evidence="3" id="KW-0067">ATP-binding</keyword>
<dbReference type="PANTHER" id="PTHR45626:SF52">
    <property type="entry name" value="SINGLE-STRANDED DNA-DEPENDENT ATPASE (EUROFUNG)"/>
    <property type="match status" value="1"/>
</dbReference>
<feature type="domain" description="Helicase C-terminal" evidence="5">
    <location>
        <begin position="543"/>
        <end position="704"/>
    </location>
</feature>
<keyword evidence="7" id="KW-1185">Reference proteome</keyword>
<evidence type="ECO:0000259" key="4">
    <source>
        <dbReference type="PROSITE" id="PS51192"/>
    </source>
</evidence>
<sequence length="741" mass="82919">MGLSLYDKPEGSTLPKLDLSFSQSRCDIKFPGGNVVAVMNMKSFRSFLDIQQSSSIRYEGFGDPREWSKCLHSSSEGGDAPCTTIDINIYGYRSESDLVATKLSNAGLFLQEPLELPRDMPYNNPQYFHLFDIPQFEIPYIVSPLSREEQQLDEVINLEVSTLLDFDRILDSLADHDYLDQANAVSQVSASLLCHQKEGLDFITRRETGLSPPSRNLWQLQETGSGAPLFQHVITGAKSPAAKECLGGILADEMGLGKSLTMLAAIAGSMDRAFSYAFSHTNVGSSGQGIIAAKGTLVIVPSAFAADFARKRSFLHQVHWYRIVLDEAHMIRNSSTKQFRAVTSLHSFSRWCLTGTPIQNSSGDLGSLVRFLKLPVLDDRAQFKRHITSKIEVRKPELRPDFNNLRILLESICLRRTKAVLPMSQFTEETYWLDFSIDEREQYSRIERICREALDLAVSGHKVKKPTEMSLKIFSVCDYSAITGPSIPSRIHLRSDFPWILKMFSVCSNKKAKQFAIIAPVKVEPAVTEGHHTVFCHDNYPSKVIALCDNIEAYHGKGKSVVFSFWKKSLDIVGALLASRRIPFLRVDGSLQFSKRKTVLDHFQKDDIPVLLMTLGTGAVGLNSLAVANRIYILEPQWNPSVEGQAIGRVVRLGQEKPVTVVRYLMKNTVEKNVENRQLRKLHLARRGFGAAKMQMLRHPAELVGGLVLDSNVHGLRTADADLRPCAWDVPMSRAPSRLHP</sequence>
<dbReference type="InterPro" id="IPR001650">
    <property type="entry name" value="Helicase_C-like"/>
</dbReference>
<dbReference type="PROSITE" id="PS51194">
    <property type="entry name" value="HELICASE_CTER"/>
    <property type="match status" value="1"/>
</dbReference>
<evidence type="ECO:0000259" key="5">
    <source>
        <dbReference type="PROSITE" id="PS51194"/>
    </source>
</evidence>
<evidence type="ECO:0000313" key="6">
    <source>
        <dbReference type="EMBL" id="KAF2174679.1"/>
    </source>
</evidence>
<keyword evidence="2" id="KW-0378">Hydrolase</keyword>
<dbReference type="GO" id="GO:0005634">
    <property type="term" value="C:nucleus"/>
    <property type="evidence" value="ECO:0007669"/>
    <property type="project" value="TreeGrafter"/>
</dbReference>
<dbReference type="OrthoDB" id="448448at2759"/>
<evidence type="ECO:0000313" key="7">
    <source>
        <dbReference type="Proteomes" id="UP000800200"/>
    </source>
</evidence>
<dbReference type="Gene3D" id="3.40.50.10810">
    <property type="entry name" value="Tandem AAA-ATPase domain"/>
    <property type="match status" value="2"/>
</dbReference>
<proteinExistence type="predicted"/>
<dbReference type="InterPro" id="IPR049730">
    <property type="entry name" value="SNF2/RAD54-like_C"/>
</dbReference>
<dbReference type="InterPro" id="IPR038718">
    <property type="entry name" value="SNF2-like_sf"/>
</dbReference>
<dbReference type="InterPro" id="IPR027417">
    <property type="entry name" value="P-loop_NTPase"/>
</dbReference>
<dbReference type="Pfam" id="PF00176">
    <property type="entry name" value="SNF2-rel_dom"/>
    <property type="match status" value="2"/>
</dbReference>
<accession>A0A6A6D8Z5</accession>
<dbReference type="Gene3D" id="3.40.50.300">
    <property type="entry name" value="P-loop containing nucleotide triphosphate hydrolases"/>
    <property type="match status" value="1"/>
</dbReference>
<keyword evidence="1" id="KW-0547">Nucleotide-binding</keyword>
<dbReference type="SMART" id="SM00490">
    <property type="entry name" value="HELICc"/>
    <property type="match status" value="1"/>
</dbReference>
<dbReference type="PANTHER" id="PTHR45626">
    <property type="entry name" value="TRANSCRIPTION TERMINATION FACTOR 2-RELATED"/>
    <property type="match status" value="1"/>
</dbReference>
<evidence type="ECO:0008006" key="8">
    <source>
        <dbReference type="Google" id="ProtNLM"/>
    </source>
</evidence>
<evidence type="ECO:0000256" key="2">
    <source>
        <dbReference type="ARBA" id="ARBA00022801"/>
    </source>
</evidence>
<feature type="domain" description="Helicase ATP-binding" evidence="4">
    <location>
        <begin position="297"/>
        <end position="375"/>
    </location>
</feature>
<protein>
    <recommendedName>
        <fullName evidence="8">P-loop containing nucleoside triphosphate hydrolase protein</fullName>
    </recommendedName>
</protein>
<dbReference type="InterPro" id="IPR050628">
    <property type="entry name" value="SNF2_RAD54_helicase_TF"/>
</dbReference>
<organism evidence="6 7">
    <name type="scientific">Zopfia rhizophila CBS 207.26</name>
    <dbReference type="NCBI Taxonomy" id="1314779"/>
    <lineage>
        <taxon>Eukaryota</taxon>
        <taxon>Fungi</taxon>
        <taxon>Dikarya</taxon>
        <taxon>Ascomycota</taxon>
        <taxon>Pezizomycotina</taxon>
        <taxon>Dothideomycetes</taxon>
        <taxon>Dothideomycetes incertae sedis</taxon>
        <taxon>Zopfiaceae</taxon>
        <taxon>Zopfia</taxon>
    </lineage>
</organism>
<dbReference type="GO" id="GO:0016787">
    <property type="term" value="F:hydrolase activity"/>
    <property type="evidence" value="ECO:0007669"/>
    <property type="project" value="UniProtKB-KW"/>
</dbReference>
<dbReference type="CDD" id="cd18008">
    <property type="entry name" value="DEXDc_SHPRH-like"/>
    <property type="match status" value="1"/>
</dbReference>
<dbReference type="PROSITE" id="PS51192">
    <property type="entry name" value="HELICASE_ATP_BIND_1"/>
    <property type="match status" value="1"/>
</dbReference>
<dbReference type="EMBL" id="ML994791">
    <property type="protein sequence ID" value="KAF2174679.1"/>
    <property type="molecule type" value="Genomic_DNA"/>
</dbReference>
<name>A0A6A6D8Z5_9PEZI</name>
<dbReference type="InterPro" id="IPR000330">
    <property type="entry name" value="SNF2_N"/>
</dbReference>